<comment type="caution">
    <text evidence="1">The sequence shown here is derived from an EMBL/GenBank/DDBJ whole genome shotgun (WGS) entry which is preliminary data.</text>
</comment>
<reference evidence="2" key="1">
    <citation type="journal article" date="2019" name="Int. J. Syst. Evol. Microbiol.">
        <title>The Global Catalogue of Microorganisms (GCM) 10K type strain sequencing project: providing services to taxonomists for standard genome sequencing and annotation.</title>
        <authorList>
            <consortium name="The Broad Institute Genomics Platform"/>
            <consortium name="The Broad Institute Genome Sequencing Center for Infectious Disease"/>
            <person name="Wu L."/>
            <person name="Ma J."/>
        </authorList>
    </citation>
    <scope>NUCLEOTIDE SEQUENCE [LARGE SCALE GENOMIC DNA]</scope>
    <source>
        <strain evidence="2">R28</strain>
    </source>
</reference>
<proteinExistence type="predicted"/>
<accession>A0ABW4W1G5</accession>
<name>A0ABW4W1G5_9BACI</name>
<dbReference type="EMBL" id="JBHUHQ010000017">
    <property type="protein sequence ID" value="MFD2045209.1"/>
    <property type="molecule type" value="Genomic_DNA"/>
</dbReference>
<keyword evidence="2" id="KW-1185">Reference proteome</keyword>
<sequence>MKKMIAALALGTLLVGGFLFSQENLPTDVATGEVEPSILSISKTNFQF</sequence>
<dbReference type="Proteomes" id="UP001597383">
    <property type="component" value="Unassembled WGS sequence"/>
</dbReference>
<gene>
    <name evidence="1" type="ORF">ACFSJF_13090</name>
</gene>
<evidence type="ECO:0008006" key="3">
    <source>
        <dbReference type="Google" id="ProtNLM"/>
    </source>
</evidence>
<protein>
    <recommendedName>
        <fullName evidence="3">Phr family secreted Rap phosphatase inhibitor</fullName>
    </recommendedName>
</protein>
<organism evidence="1 2">
    <name type="scientific">Ornithinibacillus salinisoli</name>
    <dbReference type="NCBI Taxonomy" id="1848459"/>
    <lineage>
        <taxon>Bacteria</taxon>
        <taxon>Bacillati</taxon>
        <taxon>Bacillota</taxon>
        <taxon>Bacilli</taxon>
        <taxon>Bacillales</taxon>
        <taxon>Bacillaceae</taxon>
        <taxon>Ornithinibacillus</taxon>
    </lineage>
</organism>
<evidence type="ECO:0000313" key="1">
    <source>
        <dbReference type="EMBL" id="MFD2045209.1"/>
    </source>
</evidence>
<dbReference type="RefSeq" id="WP_377557852.1">
    <property type="nucleotide sequence ID" value="NZ_JBHUHQ010000017.1"/>
</dbReference>
<evidence type="ECO:0000313" key="2">
    <source>
        <dbReference type="Proteomes" id="UP001597383"/>
    </source>
</evidence>